<name>A0A4S4EJA5_CAMSN</name>
<dbReference type="InterPro" id="IPR050905">
    <property type="entry name" value="Plant_NBS-LRR"/>
</dbReference>
<evidence type="ECO:0000256" key="3">
    <source>
        <dbReference type="ARBA" id="ARBA00022737"/>
    </source>
</evidence>
<dbReference type="SUPFAM" id="SSF52058">
    <property type="entry name" value="L domain-like"/>
    <property type="match status" value="1"/>
</dbReference>
<dbReference type="PANTHER" id="PTHR33463">
    <property type="entry name" value="NB-ARC DOMAIN-CONTAINING PROTEIN-RELATED"/>
    <property type="match status" value="1"/>
</dbReference>
<dbReference type="Gene3D" id="1.10.8.430">
    <property type="entry name" value="Helical domain of apoptotic protease-activating factors"/>
    <property type="match status" value="1"/>
</dbReference>
<keyword evidence="5" id="KW-0547">Nucleotide-binding</keyword>
<feature type="domain" description="Disease resistance protein At4g27190-like leucine-rich repeats" evidence="8">
    <location>
        <begin position="1004"/>
        <end position="1151"/>
    </location>
</feature>
<dbReference type="InterPro" id="IPR027417">
    <property type="entry name" value="P-loop_NTPase"/>
</dbReference>
<feature type="domain" description="NB-ARC" evidence="7">
    <location>
        <begin position="162"/>
        <end position="322"/>
    </location>
</feature>
<evidence type="ECO:0000256" key="5">
    <source>
        <dbReference type="ARBA" id="ARBA00022840"/>
    </source>
</evidence>
<keyword evidence="4" id="KW-0611">Plant defense</keyword>
<comment type="caution">
    <text evidence="9">The sequence shown here is derived from an EMBL/GenBank/DDBJ whole genome shotgun (WGS) entry which is preliminary data.</text>
</comment>
<gene>
    <name evidence="9" type="ORF">TEA_005600</name>
</gene>
<dbReference type="GO" id="GO:0043531">
    <property type="term" value="F:ADP binding"/>
    <property type="evidence" value="ECO:0007669"/>
    <property type="project" value="InterPro"/>
</dbReference>
<keyword evidence="2" id="KW-0433">Leucine-rich repeat</keyword>
<dbReference type="InterPro" id="IPR036388">
    <property type="entry name" value="WH-like_DNA-bd_sf"/>
</dbReference>
<dbReference type="Pfam" id="PF00931">
    <property type="entry name" value="NB-ARC"/>
    <property type="match status" value="1"/>
</dbReference>
<keyword evidence="6" id="KW-0175">Coiled coil</keyword>
<evidence type="ECO:0000313" key="9">
    <source>
        <dbReference type="EMBL" id="THG16065.1"/>
    </source>
</evidence>
<dbReference type="PRINTS" id="PR00364">
    <property type="entry name" value="DISEASERSIST"/>
</dbReference>
<evidence type="ECO:0000256" key="1">
    <source>
        <dbReference type="ARBA" id="ARBA00008894"/>
    </source>
</evidence>
<dbReference type="SUPFAM" id="SSF52540">
    <property type="entry name" value="P-loop containing nucleoside triphosphate hydrolases"/>
    <property type="match status" value="1"/>
</dbReference>
<dbReference type="InterPro" id="IPR042197">
    <property type="entry name" value="Apaf_helical"/>
</dbReference>
<keyword evidence="10" id="KW-1185">Reference proteome</keyword>
<dbReference type="Gene3D" id="3.80.10.10">
    <property type="entry name" value="Ribonuclease Inhibitor"/>
    <property type="match status" value="3"/>
</dbReference>
<dbReference type="Proteomes" id="UP000306102">
    <property type="component" value="Unassembled WGS sequence"/>
</dbReference>
<dbReference type="InterPro" id="IPR057135">
    <property type="entry name" value="At4g27190-like_LRR"/>
</dbReference>
<evidence type="ECO:0000259" key="7">
    <source>
        <dbReference type="Pfam" id="PF00931"/>
    </source>
</evidence>
<organism evidence="9 10">
    <name type="scientific">Camellia sinensis var. sinensis</name>
    <name type="common">China tea</name>
    <dbReference type="NCBI Taxonomy" id="542762"/>
    <lineage>
        <taxon>Eukaryota</taxon>
        <taxon>Viridiplantae</taxon>
        <taxon>Streptophyta</taxon>
        <taxon>Embryophyta</taxon>
        <taxon>Tracheophyta</taxon>
        <taxon>Spermatophyta</taxon>
        <taxon>Magnoliopsida</taxon>
        <taxon>eudicotyledons</taxon>
        <taxon>Gunneridae</taxon>
        <taxon>Pentapetalae</taxon>
        <taxon>asterids</taxon>
        <taxon>Ericales</taxon>
        <taxon>Theaceae</taxon>
        <taxon>Camellia</taxon>
    </lineage>
</organism>
<evidence type="ECO:0000259" key="8">
    <source>
        <dbReference type="Pfam" id="PF23247"/>
    </source>
</evidence>
<evidence type="ECO:0000256" key="2">
    <source>
        <dbReference type="ARBA" id="ARBA00022614"/>
    </source>
</evidence>
<feature type="domain" description="Disease resistance protein At4g27190-like leucine-rich repeats" evidence="8">
    <location>
        <begin position="1266"/>
        <end position="1406"/>
    </location>
</feature>
<proteinExistence type="inferred from homology"/>
<evidence type="ECO:0000256" key="6">
    <source>
        <dbReference type="SAM" id="Coils"/>
    </source>
</evidence>
<feature type="domain" description="Disease resistance protein At4g27190-like leucine-rich repeats" evidence="8">
    <location>
        <begin position="859"/>
        <end position="984"/>
    </location>
</feature>
<dbReference type="SUPFAM" id="SSF52047">
    <property type="entry name" value="RNI-like"/>
    <property type="match status" value="2"/>
</dbReference>
<evidence type="ECO:0000256" key="4">
    <source>
        <dbReference type="ARBA" id="ARBA00022821"/>
    </source>
</evidence>
<dbReference type="EMBL" id="SDRB02004307">
    <property type="protein sequence ID" value="THG16065.1"/>
    <property type="molecule type" value="Genomic_DNA"/>
</dbReference>
<dbReference type="InterPro" id="IPR032675">
    <property type="entry name" value="LRR_dom_sf"/>
</dbReference>
<dbReference type="InterPro" id="IPR002182">
    <property type="entry name" value="NB-ARC"/>
</dbReference>
<comment type="similarity">
    <text evidence="1">Belongs to the disease resistance NB-LRR family.</text>
</comment>
<keyword evidence="5" id="KW-0067">ATP-binding</keyword>
<dbReference type="GO" id="GO:0006952">
    <property type="term" value="P:defense response"/>
    <property type="evidence" value="ECO:0007669"/>
    <property type="project" value="UniProtKB-KW"/>
</dbReference>
<dbReference type="Gene3D" id="3.40.50.300">
    <property type="entry name" value="P-loop containing nucleotide triphosphate hydrolases"/>
    <property type="match status" value="1"/>
</dbReference>
<reference evidence="9 10" key="1">
    <citation type="journal article" date="2018" name="Proc. Natl. Acad. Sci. U.S.A.">
        <title>Draft genome sequence of Camellia sinensis var. sinensis provides insights into the evolution of the tea genome and tea quality.</title>
        <authorList>
            <person name="Wei C."/>
            <person name="Yang H."/>
            <person name="Wang S."/>
            <person name="Zhao J."/>
            <person name="Liu C."/>
            <person name="Gao L."/>
            <person name="Xia E."/>
            <person name="Lu Y."/>
            <person name="Tai Y."/>
            <person name="She G."/>
            <person name="Sun J."/>
            <person name="Cao H."/>
            <person name="Tong W."/>
            <person name="Gao Q."/>
            <person name="Li Y."/>
            <person name="Deng W."/>
            <person name="Jiang X."/>
            <person name="Wang W."/>
            <person name="Chen Q."/>
            <person name="Zhang S."/>
            <person name="Li H."/>
            <person name="Wu J."/>
            <person name="Wang P."/>
            <person name="Li P."/>
            <person name="Shi C."/>
            <person name="Zheng F."/>
            <person name="Jian J."/>
            <person name="Huang B."/>
            <person name="Shan D."/>
            <person name="Shi M."/>
            <person name="Fang C."/>
            <person name="Yue Y."/>
            <person name="Li F."/>
            <person name="Li D."/>
            <person name="Wei S."/>
            <person name="Han B."/>
            <person name="Jiang C."/>
            <person name="Yin Y."/>
            <person name="Xia T."/>
            <person name="Zhang Z."/>
            <person name="Bennetzen J.L."/>
            <person name="Zhao S."/>
            <person name="Wan X."/>
        </authorList>
    </citation>
    <scope>NUCLEOTIDE SEQUENCE [LARGE SCALE GENOMIC DNA]</scope>
    <source>
        <strain evidence="10">cv. Shuchazao</strain>
        <tissue evidence="9">Leaf</tissue>
    </source>
</reference>
<dbReference type="PANTHER" id="PTHR33463:SF203">
    <property type="entry name" value="AAA+ ATPASE DOMAIN-CONTAINING PROTEIN"/>
    <property type="match status" value="1"/>
</dbReference>
<dbReference type="Pfam" id="PF23247">
    <property type="entry name" value="LRR_RPS2"/>
    <property type="match status" value="3"/>
</dbReference>
<dbReference type="Gene3D" id="1.10.10.10">
    <property type="entry name" value="Winged helix-like DNA-binding domain superfamily/Winged helix DNA-binding domain"/>
    <property type="match status" value="1"/>
</dbReference>
<dbReference type="FunFam" id="3.40.50.300:FF:001091">
    <property type="entry name" value="Probable disease resistance protein At1g61300"/>
    <property type="match status" value="1"/>
</dbReference>
<accession>A0A4S4EJA5</accession>
<keyword evidence="3" id="KW-0677">Repeat</keyword>
<dbReference type="GO" id="GO:0005524">
    <property type="term" value="F:ATP binding"/>
    <property type="evidence" value="ECO:0007669"/>
    <property type="project" value="UniProtKB-KW"/>
</dbReference>
<protein>
    <submittedName>
        <fullName evidence="9">Uncharacterized protein</fullName>
    </submittedName>
</protein>
<evidence type="ECO:0000313" key="10">
    <source>
        <dbReference type="Proteomes" id="UP000306102"/>
    </source>
</evidence>
<feature type="coiled-coil region" evidence="6">
    <location>
        <begin position="28"/>
        <end position="55"/>
    </location>
</feature>
<sequence length="1485" mass="168871">MAGNIVLSLVVKIGEYLVAPVSRQFGYLIFYETNIKNLENQVLKLEDKKFGVEQLVVAAETKRETIGPDVKRWLTAVNELSQEATEFIEHEVKANRGCLNGWCPNLKSRYSLSRKATKKTQVVEKLSGEGNFPRVSYPEPPVGMASTGTRGFKHFESRRSIMKELMKALEDDSINMIGICGMGGVGKTTIVKEVEKRAKEGNMFNEVVIGTVSQSPEVKKIQGEIADMLQFKLEEETELGRSRRLCARLKTINRILVILDDVWKSIELNDIGIPFGDDHKGCKILLTSRFDYVCDDMGAQQKFTVEVLPKEEAWNLFKEIAGISNDPSPTTDLHCTQIAVANECGGLPIAIVTVGRALRAKVQSSWDSALCQLQKSIVKNIRGVDENVFKSLELSYNYLESKEAQKLFLFCSLYPEDFDIPIEDLVRYGIGLELFEGTDTIGEARDTVHDVIDYLKKCYLLIDSERTESVKIHDIIRDVAISIASREEHSFMVRCDKALEDWPEKDRLKNYTVISLKLNGMHGLPGLEFPKLQLLNLDCNAGLPSLFSFFFHKRMEEVKVQETPDSFDQGMKELRVLALSNIYGSLPTSLRNLTNLRTLSLFRCELIDDDVSVIGALENLEILRFTNSRIKELPKEIIGHLAHLKVLDLLNCIVERIYPGVLSSLSMLQELYIGYSFRRFGEAGTEESMERTTAIIAELASLSNLVALDIGLLNIKSLPRDWVIEKVKKFNIRVDPSHAIMDRPYYLLPNKLNLSSLHVTDLMDSNLKMLLKSTKILALTQIKGLKDILSDLDKDGFENLMNLSLSYCDDLEYLINKPDEVVLQRAFPFPVLENIRLSRLNNFKGIICQGQLQNFLPELTHLWMGPPPLRWLGKLRFVYLYCCDKLESVFSLSMAKNLMHLEKIEIYECCMMEVIVSNEGGDRDIAVATTDKVEFPKLKSMVLRKLPSFTAFGKAMNAIELPKLEYLDLEEIPKLNSLCPSSASASAFAYIQSLFYNKVKLTSLEKLSVTAMDNLIEIWPDELQAKLREIRVQWCHGFLNILFPSNLIKGMQSLELLEVKQCRSVKVLFDLEGLITREGHPDTLLHSLTNMNLRHLPKLTHVWKDNLPGIQGLQNLTSLLIKGCGSLRYIFSVSLAKLLGKLQEIEVIECGVMEAIIDEEPEVGYDVTTNICIFPRLRSLKLCDLPNLRSLCLQASTFEGTLLKIVKVINCPNLKELPSAFQCLQELRRSNVQKEEFFNSAQHHFLDGKFSLNSKGKLTVTGIDEPTEIWHNQLGVGCLHKVRAMWVQCCRTLFSVVSSNLIQRLHEVEELKVWWCDSLEMIFDLKEEVCVAVGDEGTSITQLSKLEVKYLPKLTHIWNCFPQQTYCFRNLSYLKVKNCDNLKYIFTISMAKVLVNLKDLIIRHCKKVEKIVTRENEEEEIHLPQFRRVVLHDLPSLVCFGPNINDTQIPADQCHHRFLPNFQAMAMGMAMELEIANDNDNDDDY</sequence>